<organism evidence="1 2">
    <name type="scientific">Marasmius tenuissimus</name>
    <dbReference type="NCBI Taxonomy" id="585030"/>
    <lineage>
        <taxon>Eukaryota</taxon>
        <taxon>Fungi</taxon>
        <taxon>Dikarya</taxon>
        <taxon>Basidiomycota</taxon>
        <taxon>Agaricomycotina</taxon>
        <taxon>Agaricomycetes</taxon>
        <taxon>Agaricomycetidae</taxon>
        <taxon>Agaricales</taxon>
        <taxon>Marasmiineae</taxon>
        <taxon>Marasmiaceae</taxon>
        <taxon>Marasmius</taxon>
    </lineage>
</organism>
<evidence type="ECO:0000313" key="1">
    <source>
        <dbReference type="EMBL" id="KAL0067087.1"/>
    </source>
</evidence>
<accession>A0ABR3A174</accession>
<dbReference type="Proteomes" id="UP001437256">
    <property type="component" value="Unassembled WGS sequence"/>
</dbReference>
<protein>
    <submittedName>
        <fullName evidence="1">Uncharacterized protein</fullName>
    </submittedName>
</protein>
<proteinExistence type="predicted"/>
<keyword evidence="2" id="KW-1185">Reference proteome</keyword>
<dbReference type="EMBL" id="JBBXMP010000029">
    <property type="protein sequence ID" value="KAL0067087.1"/>
    <property type="molecule type" value="Genomic_DNA"/>
</dbReference>
<comment type="caution">
    <text evidence="1">The sequence shown here is derived from an EMBL/GenBank/DDBJ whole genome shotgun (WGS) entry which is preliminary data.</text>
</comment>
<gene>
    <name evidence="1" type="ORF">AAF712_005874</name>
</gene>
<evidence type="ECO:0000313" key="2">
    <source>
        <dbReference type="Proteomes" id="UP001437256"/>
    </source>
</evidence>
<sequence length="247" mass="27529">MPRLPQLPIDTYYHLLSPDIATADLPLPPNGQVIHVFPKKTAGVEKYFSRLPPLQLGIGYVGGKERAKGEEWWEPRPVDNAWSMPDDAAAKDIYLVVSSERTPGDRHFSIRWIVRNRHNTPGAARCIELLFGLGHHHLINWGPLTQCNHLYLPATQGISCIHLGNFTLEERCHLEAIAWNVPVLLPLDGSYGTRNWVACVLGVACARGLMEVEVVRGALEMAMAEILPVSYGPFRRVSEPDSDNSEP</sequence>
<reference evidence="1 2" key="1">
    <citation type="submission" date="2024-05" db="EMBL/GenBank/DDBJ databases">
        <title>A draft genome resource for the thread blight pathogen Marasmius tenuissimus strain MS-2.</title>
        <authorList>
            <person name="Yulfo-Soto G.E."/>
            <person name="Baruah I.K."/>
            <person name="Amoako-Attah I."/>
            <person name="Bukari Y."/>
            <person name="Meinhardt L.W."/>
            <person name="Bailey B.A."/>
            <person name="Cohen S.P."/>
        </authorList>
    </citation>
    <scope>NUCLEOTIDE SEQUENCE [LARGE SCALE GENOMIC DNA]</scope>
    <source>
        <strain evidence="1 2">MS-2</strain>
    </source>
</reference>
<name>A0ABR3A174_9AGAR</name>